<feature type="compositionally biased region" description="Basic and acidic residues" evidence="1">
    <location>
        <begin position="714"/>
        <end position="737"/>
    </location>
</feature>
<sequence>MAYIYLGTKSGKYDDHHTEYKVRYKYSVKVSTHLIEQCPTYYYIKYSIQFYVQGYTIQTNNFDIVICDGTTTHKKGKTKFKYESNKHYDIPTVDVYYSMLFSDKPLVVCFNTKHFGQLFHRYSRLKDVKNIKGRDLENHTVTGDLYNVFHEELRKISSALILYSTFAKSAYVKHNPSDLKNHAFIGDKKKFYSITFTSINNTIMGMLYTDLLIQKTSENPSGIIKLSDIEYNKGLLCDGVVCYYTIGDHMPLYIEVIDKCSIIQYIRKDLDECFYKETIVYMYYSGVEFLLEYILTNIESKVRYKLNKNSRYTGNILVTPTLKENYKFYIYKHTPFLGHEKKNCEIWYNTHKIIVYSDDVESDKLSNVENLIYNKIETYSLVISSDFHLLIKFTSTSGKAYYLQRVDTSGKYWNQILISDYELKDDKLFRSKLDEFSYVLKKSIMVHIDEEPGHYEMYLVDNTDRIGYEGFYQEKTHESQIIEVVNEKNCSLFKQSHFTMHTHNLSQSKNSAELERIGGLRLFVTGNQKDQSILVYKEVKIYKNVDTNESNRIFLTYTPGPGRPFQETNNDNVYVFFHDEDPRPLMLSYNDKAYRARNEKEYESYMWPVDKAISSSNCHQRSNTNLLNTLNEICYYLKIRSCREGSPKYPPTTISERDPHSTISVTTELKPHSQPPPQQPLPPVHPPPPSGHIPPPSKEEKTKQKPHVLVQKPEVTKSTHDHGRPKGYHTDTRDSESKVSSSSPKSTVQVDQRHSVTAQRRDDHIQTSESPRGTTNLMEELTPPAPRPPSSPKLPESTPMNPPSQGSDRTTKVPEPSLRASGSPHSKGTEGRRLSIEESVTHILPKNIIESRSITHSKPSKVTQPDLPRAEARQATHDSTANDTSDTKTTIIASSTTAGVVVAGGATGTLVYLKFPYIFYPAIKALL</sequence>
<evidence type="ECO:0000313" key="2">
    <source>
        <dbReference type="EMBL" id="BAM41896.1"/>
    </source>
</evidence>
<dbReference type="Proteomes" id="UP000003786">
    <property type="component" value="Chromosome 4"/>
</dbReference>
<feature type="region of interest" description="Disordered" evidence="1">
    <location>
        <begin position="648"/>
        <end position="886"/>
    </location>
</feature>
<protein>
    <submittedName>
        <fullName evidence="2">Uncharacterized protein</fullName>
    </submittedName>
</protein>
<dbReference type="VEuPathDB" id="PiroplasmaDB:TOT_040000276"/>
<feature type="compositionally biased region" description="Pro residues" evidence="1">
    <location>
        <begin position="783"/>
        <end position="792"/>
    </location>
</feature>
<gene>
    <name evidence="2" type="ORF">TOT_040000276</name>
</gene>
<dbReference type="RefSeq" id="XP_009692197.1">
    <property type="nucleotide sequence ID" value="XM_009693902.1"/>
</dbReference>
<feature type="compositionally biased region" description="Basic and acidic residues" evidence="1">
    <location>
        <begin position="827"/>
        <end position="840"/>
    </location>
</feature>
<keyword evidence="3" id="KW-1185">Reference proteome</keyword>
<dbReference type="GeneID" id="20716358"/>
<dbReference type="AlphaFoldDB" id="J4C4B5"/>
<feature type="compositionally biased region" description="Polar residues" evidence="1">
    <location>
        <begin position="850"/>
        <end position="863"/>
    </location>
</feature>
<organism evidence="2 3">
    <name type="scientific">Theileria orientalis strain Shintoku</name>
    <dbReference type="NCBI Taxonomy" id="869250"/>
    <lineage>
        <taxon>Eukaryota</taxon>
        <taxon>Sar</taxon>
        <taxon>Alveolata</taxon>
        <taxon>Apicomplexa</taxon>
        <taxon>Aconoidasida</taxon>
        <taxon>Piroplasmida</taxon>
        <taxon>Theileriidae</taxon>
        <taxon>Theileria</taxon>
    </lineage>
</organism>
<proteinExistence type="predicted"/>
<feature type="compositionally biased region" description="Basic and acidic residues" evidence="1">
    <location>
        <begin position="751"/>
        <end position="766"/>
    </location>
</feature>
<feature type="compositionally biased region" description="Pro residues" evidence="1">
    <location>
        <begin position="673"/>
        <end position="696"/>
    </location>
</feature>
<dbReference type="EMBL" id="AP011949">
    <property type="protein sequence ID" value="BAM41896.1"/>
    <property type="molecule type" value="Genomic_DNA"/>
</dbReference>
<evidence type="ECO:0000256" key="1">
    <source>
        <dbReference type="SAM" id="MobiDB-lite"/>
    </source>
</evidence>
<reference evidence="2 3" key="1">
    <citation type="journal article" date="2012" name="MBio">
        <title>Comparative genome analysis of three eukaryotic parasites with differing abilities to transform leukocytes reveals key mediators of Theileria-induced leukocyte transformation.</title>
        <authorList>
            <person name="Hayashida K."/>
            <person name="Hara Y."/>
            <person name="Abe T."/>
            <person name="Yamasaki C."/>
            <person name="Toyoda A."/>
            <person name="Kosuge T."/>
            <person name="Suzuki Y."/>
            <person name="Sato Y."/>
            <person name="Kawashima S."/>
            <person name="Katayama T."/>
            <person name="Wakaguri H."/>
            <person name="Inoue N."/>
            <person name="Homma K."/>
            <person name="Tada-Umezaki M."/>
            <person name="Yagi Y."/>
            <person name="Fujii Y."/>
            <person name="Habara T."/>
            <person name="Kanehisa M."/>
            <person name="Watanabe H."/>
            <person name="Ito K."/>
            <person name="Gojobori T."/>
            <person name="Sugawara H."/>
            <person name="Imanishi T."/>
            <person name="Weir W."/>
            <person name="Gardner M."/>
            <person name="Pain A."/>
            <person name="Shiels B."/>
            <person name="Hattori M."/>
            <person name="Nene V."/>
            <person name="Sugimoto C."/>
        </authorList>
    </citation>
    <scope>NUCLEOTIDE SEQUENCE [LARGE SCALE GENOMIC DNA]</scope>
    <source>
        <strain evidence="2 3">Shintoku</strain>
    </source>
</reference>
<accession>J4C4B5</accession>
<dbReference type="STRING" id="869250.J4C4B5"/>
<name>J4C4B5_THEOR</name>
<evidence type="ECO:0000313" key="3">
    <source>
        <dbReference type="Proteomes" id="UP000003786"/>
    </source>
</evidence>
<dbReference type="KEGG" id="tot:TOT_040000276"/>
<feature type="compositionally biased region" description="Polar residues" evidence="1">
    <location>
        <begin position="767"/>
        <end position="777"/>
    </location>
</feature>